<dbReference type="GO" id="GO:0045944">
    <property type="term" value="P:positive regulation of transcription by RNA polymerase II"/>
    <property type="evidence" value="ECO:0007669"/>
    <property type="project" value="UniProtKB-ARBA"/>
</dbReference>
<proteinExistence type="inferred from homology"/>
<protein>
    <recommendedName>
        <fullName evidence="13">C2H2-type domain-containing protein</fullName>
    </recommendedName>
</protein>
<dbReference type="FunFam" id="3.30.160.60:FF:000862">
    <property type="entry name" value="zinc finger protein 697"/>
    <property type="match status" value="1"/>
</dbReference>
<feature type="domain" description="C2H2-type" evidence="13">
    <location>
        <begin position="480"/>
        <end position="507"/>
    </location>
</feature>
<dbReference type="PANTHER" id="PTHR19818:SF158">
    <property type="entry name" value="C2H2-TYPE DOMAIN-CONTAINING PROTEIN-RELATED"/>
    <property type="match status" value="1"/>
</dbReference>
<dbReference type="InterPro" id="IPR013087">
    <property type="entry name" value="Znf_C2H2_type"/>
</dbReference>
<evidence type="ECO:0000256" key="11">
    <source>
        <dbReference type="PROSITE-ProRule" id="PRU00042"/>
    </source>
</evidence>
<gene>
    <name evidence="14" type="ORF">NDU88_007597</name>
</gene>
<dbReference type="GO" id="GO:0005634">
    <property type="term" value="C:nucleus"/>
    <property type="evidence" value="ECO:0007669"/>
    <property type="project" value="UniProtKB-SubCell"/>
</dbReference>
<keyword evidence="15" id="KW-1185">Reference proteome</keyword>
<dbReference type="GO" id="GO:0000981">
    <property type="term" value="F:DNA-binding transcription factor activity, RNA polymerase II-specific"/>
    <property type="evidence" value="ECO:0007669"/>
    <property type="project" value="TreeGrafter"/>
</dbReference>
<dbReference type="InterPro" id="IPR036236">
    <property type="entry name" value="Znf_C2H2_sf"/>
</dbReference>
<evidence type="ECO:0000256" key="6">
    <source>
        <dbReference type="ARBA" id="ARBA00022833"/>
    </source>
</evidence>
<evidence type="ECO:0000256" key="2">
    <source>
        <dbReference type="ARBA" id="ARBA00006991"/>
    </source>
</evidence>
<dbReference type="FunFam" id="3.30.160.60:FF:000340">
    <property type="entry name" value="zinc finger protein 473 isoform X1"/>
    <property type="match status" value="1"/>
</dbReference>
<evidence type="ECO:0000313" key="15">
    <source>
        <dbReference type="Proteomes" id="UP001066276"/>
    </source>
</evidence>
<evidence type="ECO:0000256" key="8">
    <source>
        <dbReference type="ARBA" id="ARBA00023125"/>
    </source>
</evidence>
<keyword evidence="7" id="KW-0805">Transcription regulation</keyword>
<dbReference type="InterPro" id="IPR050329">
    <property type="entry name" value="GLI_C2H2-zinc-finger"/>
</dbReference>
<dbReference type="FunFam" id="3.30.160.60:FF:000011">
    <property type="entry name" value="zinc finger protein 615 isoform X1"/>
    <property type="match status" value="1"/>
</dbReference>
<dbReference type="EMBL" id="JANPWB010000002">
    <property type="protein sequence ID" value="KAJ1212291.1"/>
    <property type="molecule type" value="Genomic_DNA"/>
</dbReference>
<evidence type="ECO:0000256" key="3">
    <source>
        <dbReference type="ARBA" id="ARBA00022723"/>
    </source>
</evidence>
<dbReference type="SMART" id="SM00355">
    <property type="entry name" value="ZnF_C2H2"/>
    <property type="match status" value="8"/>
</dbReference>
<evidence type="ECO:0000256" key="7">
    <source>
        <dbReference type="ARBA" id="ARBA00023015"/>
    </source>
</evidence>
<keyword evidence="6" id="KW-0862">Zinc</keyword>
<dbReference type="GO" id="GO:0008270">
    <property type="term" value="F:zinc ion binding"/>
    <property type="evidence" value="ECO:0007669"/>
    <property type="project" value="UniProtKB-KW"/>
</dbReference>
<evidence type="ECO:0000256" key="1">
    <source>
        <dbReference type="ARBA" id="ARBA00004123"/>
    </source>
</evidence>
<evidence type="ECO:0000313" key="14">
    <source>
        <dbReference type="EMBL" id="KAJ1212291.1"/>
    </source>
</evidence>
<evidence type="ECO:0000256" key="5">
    <source>
        <dbReference type="ARBA" id="ARBA00022771"/>
    </source>
</evidence>
<comment type="subcellular location">
    <subcellularLocation>
        <location evidence="1">Nucleus</location>
    </subcellularLocation>
</comment>
<sequence length="687" mass="78112">MVPPEPRFQHFLLLAVRIKTHLGWFRCIRLYILSLFEGRSVGDKHYYRTSVKPKAKLFCVRPLMISRTEQWMKLPTIKHYYCNNKRRNMRQREKRSEGSEEPSEGDGERSEGGEDPSLSDSRDSEERSRPEDGWGLNDTDPHVSATLKKHAEEYGTSSASERSRSGGSHSLLSERRRQGHTGNVHFLEAWSDDDHHSSEDEGSPTLTVPHHGTEATARLEENGHFNRVIIIKEEEPSDWETEDLEGKEPSEEEQNSSFGGHCVSEENVSTGLPVCRYHRLHQGHATSASLEEAGPSCTKKKNHELCSEQFDSLEIEKIIWWPEEGKASLGHNKAQRKQRYPTRHKVALSIAYDEVCKVAPSSGQSQLCTCSECGKISIQTASRLHRPRSYTEARPFKCKDCVRSSRKPPLTARPRRVLAGEKPFKCNECGKYFSHLSVLNKHRRMHTGEKPFTCPECGKSFSQSSTLSAHQRIHTGEKHYRCSECSKSFNRSSTLNAHYRIHTGEKRYTCGICGKNFSQSSTLVKHKRIHTGEKPYVCGVCGKRFSQTSSLNTHSRLHTGEKPYLCNVCGESFSRSSYLAEHQQLHTGQKLFVCDECGRSFSRSSNLVRHQQVHRTQNSYACSVCERKFSRPSNLVKHERMHVLEGRSEPCDVNLSGSEDQDVKTADPQFSYSCTFLGFISRDPALC</sequence>
<keyword evidence="4" id="KW-0677">Repeat</keyword>
<evidence type="ECO:0000259" key="13">
    <source>
        <dbReference type="PROSITE" id="PS50157"/>
    </source>
</evidence>
<dbReference type="FunFam" id="3.30.160.60:FF:000557">
    <property type="entry name" value="zinc finger and SCAN domain-containing protein 29"/>
    <property type="match status" value="1"/>
</dbReference>
<dbReference type="PANTHER" id="PTHR19818">
    <property type="entry name" value="ZINC FINGER PROTEIN ZIC AND GLI"/>
    <property type="match status" value="1"/>
</dbReference>
<feature type="domain" description="C2H2-type" evidence="13">
    <location>
        <begin position="536"/>
        <end position="563"/>
    </location>
</feature>
<feature type="region of interest" description="Disordered" evidence="12">
    <location>
        <begin position="233"/>
        <end position="262"/>
    </location>
</feature>
<feature type="domain" description="C2H2-type" evidence="13">
    <location>
        <begin position="592"/>
        <end position="619"/>
    </location>
</feature>
<keyword evidence="5 11" id="KW-0863">Zinc-finger</keyword>
<dbReference type="SUPFAM" id="SSF57667">
    <property type="entry name" value="beta-beta-alpha zinc fingers"/>
    <property type="match status" value="5"/>
</dbReference>
<keyword evidence="10" id="KW-0539">Nucleus</keyword>
<dbReference type="PROSITE" id="PS00028">
    <property type="entry name" value="ZINC_FINGER_C2H2_1"/>
    <property type="match status" value="8"/>
</dbReference>
<keyword evidence="3" id="KW-0479">Metal-binding</keyword>
<evidence type="ECO:0000256" key="4">
    <source>
        <dbReference type="ARBA" id="ARBA00022737"/>
    </source>
</evidence>
<dbReference type="AlphaFoldDB" id="A0AAV7WHY1"/>
<feature type="compositionally biased region" description="Basic and acidic residues" evidence="12">
    <location>
        <begin position="120"/>
        <end position="132"/>
    </location>
</feature>
<keyword evidence="8" id="KW-0238">DNA-binding</keyword>
<name>A0AAV7WHY1_PLEWA</name>
<organism evidence="14 15">
    <name type="scientific">Pleurodeles waltl</name>
    <name type="common">Iberian ribbed newt</name>
    <dbReference type="NCBI Taxonomy" id="8319"/>
    <lineage>
        <taxon>Eukaryota</taxon>
        <taxon>Metazoa</taxon>
        <taxon>Chordata</taxon>
        <taxon>Craniata</taxon>
        <taxon>Vertebrata</taxon>
        <taxon>Euteleostomi</taxon>
        <taxon>Amphibia</taxon>
        <taxon>Batrachia</taxon>
        <taxon>Caudata</taxon>
        <taxon>Salamandroidea</taxon>
        <taxon>Salamandridae</taxon>
        <taxon>Pleurodelinae</taxon>
        <taxon>Pleurodeles</taxon>
    </lineage>
</organism>
<dbReference type="FunFam" id="3.30.160.60:FF:000358">
    <property type="entry name" value="zinc finger protein 24"/>
    <property type="match status" value="1"/>
</dbReference>
<feature type="compositionally biased region" description="Low complexity" evidence="12">
    <location>
        <begin position="157"/>
        <end position="171"/>
    </location>
</feature>
<dbReference type="GO" id="GO:0000978">
    <property type="term" value="F:RNA polymerase II cis-regulatory region sequence-specific DNA binding"/>
    <property type="evidence" value="ECO:0007669"/>
    <property type="project" value="TreeGrafter"/>
</dbReference>
<dbReference type="FunFam" id="3.30.160.60:FF:002716">
    <property type="entry name" value="Zinc finger protein 212"/>
    <property type="match status" value="1"/>
</dbReference>
<feature type="domain" description="C2H2-type" evidence="13">
    <location>
        <begin position="452"/>
        <end position="479"/>
    </location>
</feature>
<dbReference type="Proteomes" id="UP001066276">
    <property type="component" value="Chromosome 1_2"/>
</dbReference>
<feature type="domain" description="C2H2-type" evidence="13">
    <location>
        <begin position="620"/>
        <end position="647"/>
    </location>
</feature>
<feature type="region of interest" description="Disordered" evidence="12">
    <location>
        <begin position="88"/>
        <end position="178"/>
    </location>
</feature>
<comment type="caution">
    <text evidence="14">The sequence shown here is derived from an EMBL/GenBank/DDBJ whole genome shotgun (WGS) entry which is preliminary data.</text>
</comment>
<dbReference type="Gene3D" id="3.30.160.60">
    <property type="entry name" value="Classic Zinc Finger"/>
    <property type="match status" value="8"/>
</dbReference>
<feature type="domain" description="C2H2-type" evidence="13">
    <location>
        <begin position="508"/>
        <end position="535"/>
    </location>
</feature>
<feature type="domain" description="C2H2-type" evidence="13">
    <location>
        <begin position="424"/>
        <end position="451"/>
    </location>
</feature>
<evidence type="ECO:0000256" key="12">
    <source>
        <dbReference type="SAM" id="MobiDB-lite"/>
    </source>
</evidence>
<reference evidence="14" key="1">
    <citation type="journal article" date="2022" name="bioRxiv">
        <title>Sequencing and chromosome-scale assembly of the giantPleurodeles waltlgenome.</title>
        <authorList>
            <person name="Brown T."/>
            <person name="Elewa A."/>
            <person name="Iarovenko S."/>
            <person name="Subramanian E."/>
            <person name="Araus A.J."/>
            <person name="Petzold A."/>
            <person name="Susuki M."/>
            <person name="Suzuki K.-i.T."/>
            <person name="Hayashi T."/>
            <person name="Toyoda A."/>
            <person name="Oliveira C."/>
            <person name="Osipova E."/>
            <person name="Leigh N.D."/>
            <person name="Simon A."/>
            <person name="Yun M.H."/>
        </authorList>
    </citation>
    <scope>NUCLEOTIDE SEQUENCE</scope>
    <source>
        <strain evidence="14">20211129_DDA</strain>
        <tissue evidence="14">Liver</tissue>
    </source>
</reference>
<evidence type="ECO:0000256" key="10">
    <source>
        <dbReference type="ARBA" id="ARBA00023242"/>
    </source>
</evidence>
<comment type="similarity">
    <text evidence="2">Belongs to the krueppel C2H2-type zinc-finger protein family.</text>
</comment>
<evidence type="ECO:0000256" key="9">
    <source>
        <dbReference type="ARBA" id="ARBA00023163"/>
    </source>
</evidence>
<dbReference type="Pfam" id="PF00096">
    <property type="entry name" value="zf-C2H2"/>
    <property type="match status" value="8"/>
</dbReference>
<keyword evidence="9" id="KW-0804">Transcription</keyword>
<accession>A0AAV7WHY1</accession>
<feature type="domain" description="C2H2-type" evidence="13">
    <location>
        <begin position="564"/>
        <end position="591"/>
    </location>
</feature>
<dbReference type="PROSITE" id="PS50157">
    <property type="entry name" value="ZINC_FINGER_C2H2_2"/>
    <property type="match status" value="8"/>
</dbReference>
<dbReference type="FunFam" id="3.30.160.60:FF:002343">
    <property type="entry name" value="Zinc finger protein 33A"/>
    <property type="match status" value="2"/>
</dbReference>